<keyword evidence="7" id="KW-0029">Amino-acid transport</keyword>
<feature type="compositionally biased region" description="Acidic residues" evidence="11">
    <location>
        <begin position="316"/>
        <end position="327"/>
    </location>
</feature>
<evidence type="ECO:0000313" key="14">
    <source>
        <dbReference type="EMBL" id="GEQ35815.1"/>
    </source>
</evidence>
<dbReference type="GO" id="GO:0005524">
    <property type="term" value="F:ATP binding"/>
    <property type="evidence" value="ECO:0007669"/>
    <property type="project" value="UniProtKB-KW"/>
</dbReference>
<organism evidence="14 15">
    <name type="scientific">Marinilactibacillus psychrotolerans</name>
    <dbReference type="NCBI Taxonomy" id="191770"/>
    <lineage>
        <taxon>Bacteria</taxon>
        <taxon>Bacillati</taxon>
        <taxon>Bacillota</taxon>
        <taxon>Bacilli</taxon>
        <taxon>Lactobacillales</taxon>
        <taxon>Carnobacteriaceae</taxon>
        <taxon>Marinilactibacillus</taxon>
    </lineage>
</organism>
<keyword evidence="4 12" id="KW-0812">Transmembrane</keyword>
<feature type="transmembrane region" description="Helical" evidence="12">
    <location>
        <begin position="646"/>
        <end position="671"/>
    </location>
</feature>
<dbReference type="EMBL" id="BKBI01000008">
    <property type="protein sequence ID" value="GEQ35815.1"/>
    <property type="molecule type" value="Genomic_DNA"/>
</dbReference>
<feature type="transmembrane region" description="Helical" evidence="12">
    <location>
        <begin position="700"/>
        <end position="722"/>
    </location>
</feature>
<evidence type="ECO:0000256" key="2">
    <source>
        <dbReference type="ARBA" id="ARBA00022448"/>
    </source>
</evidence>
<dbReference type="InterPro" id="IPR003593">
    <property type="entry name" value="AAA+_ATPase"/>
</dbReference>
<keyword evidence="5" id="KW-0547">Nucleotide-binding</keyword>
<dbReference type="GO" id="GO:0005886">
    <property type="term" value="C:plasma membrane"/>
    <property type="evidence" value="ECO:0007669"/>
    <property type="project" value="UniProtKB-SubCell"/>
</dbReference>
<dbReference type="GO" id="GO:0006865">
    <property type="term" value="P:amino acid transport"/>
    <property type="evidence" value="ECO:0007669"/>
    <property type="project" value="UniProtKB-KW"/>
</dbReference>
<dbReference type="AlphaFoldDB" id="A0AAV3WQW8"/>
<evidence type="ECO:0000256" key="4">
    <source>
        <dbReference type="ARBA" id="ARBA00022692"/>
    </source>
</evidence>
<evidence type="ECO:0000256" key="12">
    <source>
        <dbReference type="SAM" id="Phobius"/>
    </source>
</evidence>
<dbReference type="PANTHER" id="PTHR42798">
    <property type="entry name" value="LIPOPROTEIN-RELEASING SYSTEM ATP-BINDING PROTEIN LOLD"/>
    <property type="match status" value="1"/>
</dbReference>
<sequence length="779" mass="85578">MLEVQNIKKYYKVGETTTKALDDVSVAFRKQEFVAILGPSGSGKTTMLNVIGGLDQYDSGDMIINGKSTKTFKDRDWDAYRNNSIGFVFQNYNLIGHLGIIDNVELGMTLSGVSKEEKREKAENALTRVGLKDHMNKKPTQLSGGQMQRVAIARALANDPDILLCDEPTGALDTETSIQIMDLIKELSNEKLVVMVTHNPELAHKYTDRIIEFEDGKILSDSNPYTEQVQTDQFNLKQTKMTFFTALKLSFNNIRTKKGRTILTSFASSIGIIGIAIVLALSNGFQIQIDQTQSETLAQFPITISSVTTDRSSVGDTEEEETEEYPDTETVTAEQSDQEQIQHINNIDEEYVDYIENIDPGLSNNVGFTRSIGMNLLREVDGEVEPVSFSNAGSNDSSSAITSALSTSTGIGVSTFPTQLDDSNGNFLEDNYSLLEGKYPKSPTDVVLIVDETNTTNIHALENLGFELESGDELNFKDIVGTTIDLVANNDYYTELPTGGFVPNTDYQSIFDNENNQTITVSGILRVKESSTMDLLAPGIAYSNDLTTDIIEQNQNSAIVQAQEDSDINVMTGEPVDETTKGSLMTYLGGESMPSSIMIYPNNFEDKEEVLNYLDEYNEDLSEDDQIVYQDLAGTMTELTGGLMDAITYVLIAFAAISLITSMIMISIITYTSVIERTKEIGVLKALGARKKDVTRVFDAETCILGVTSGTLGVLIAWLVTFPTNYVLYQVTDLENVAQLNPLHAILLIVISTVLTMLGGHIPARMAAKKDAAIALRSE</sequence>
<keyword evidence="2" id="KW-0813">Transport</keyword>
<dbReference type="PROSITE" id="PS50893">
    <property type="entry name" value="ABC_TRANSPORTER_2"/>
    <property type="match status" value="1"/>
</dbReference>
<evidence type="ECO:0000256" key="6">
    <source>
        <dbReference type="ARBA" id="ARBA00022840"/>
    </source>
</evidence>
<dbReference type="Pfam" id="PF00005">
    <property type="entry name" value="ABC_tran"/>
    <property type="match status" value="1"/>
</dbReference>
<evidence type="ECO:0000256" key="8">
    <source>
        <dbReference type="ARBA" id="ARBA00022989"/>
    </source>
</evidence>
<dbReference type="Pfam" id="PF02687">
    <property type="entry name" value="FtsX"/>
    <property type="match status" value="1"/>
</dbReference>
<dbReference type="InterPro" id="IPR017871">
    <property type="entry name" value="ABC_transporter-like_CS"/>
</dbReference>
<feature type="domain" description="ABC transporter" evidence="13">
    <location>
        <begin position="2"/>
        <end position="240"/>
    </location>
</feature>
<dbReference type="RefSeq" id="WP_091760556.1">
    <property type="nucleotide sequence ID" value="NZ_BJVX01000006.1"/>
</dbReference>
<dbReference type="InterPro" id="IPR017911">
    <property type="entry name" value="MacB-like_ATP-bd"/>
</dbReference>
<reference evidence="14" key="1">
    <citation type="submission" date="2019-08" db="EMBL/GenBank/DDBJ databases">
        <title>Marinilactibacillus psychrotolerans M13-2T whole genome sequencing project.</title>
        <authorList>
            <person name="Ishikawa M."/>
            <person name="Suzuki T."/>
            <person name="Matsutani M."/>
        </authorList>
    </citation>
    <scope>NUCLEOTIDE SEQUENCE</scope>
    <source>
        <strain evidence="14">M13-2T</strain>
    </source>
</reference>
<comment type="subcellular location">
    <subcellularLocation>
        <location evidence="1">Cell inner membrane</location>
        <topology evidence="1">Multi-pass membrane protein</topology>
    </subcellularLocation>
</comment>
<evidence type="ECO:0000256" key="3">
    <source>
        <dbReference type="ARBA" id="ARBA00022475"/>
    </source>
</evidence>
<feature type="transmembrane region" description="Helical" evidence="12">
    <location>
        <begin position="742"/>
        <end position="760"/>
    </location>
</feature>
<comment type="similarity">
    <text evidence="10">Belongs to the ABC transporter superfamily. Macrolide exporter (TC 3.A.1.122) family.</text>
</comment>
<protein>
    <submittedName>
        <fullName evidence="14">Antimicrobial peptide ABC transporter ATP-binding and permease protein</fullName>
    </submittedName>
</protein>
<evidence type="ECO:0000256" key="7">
    <source>
        <dbReference type="ARBA" id="ARBA00022970"/>
    </source>
</evidence>
<evidence type="ECO:0000313" key="15">
    <source>
        <dbReference type="Proteomes" id="UP000887127"/>
    </source>
</evidence>
<dbReference type="InterPro" id="IPR003439">
    <property type="entry name" value="ABC_transporter-like_ATP-bd"/>
</dbReference>
<evidence type="ECO:0000256" key="10">
    <source>
        <dbReference type="ARBA" id="ARBA00038388"/>
    </source>
</evidence>
<keyword evidence="8 12" id="KW-1133">Transmembrane helix</keyword>
<feature type="region of interest" description="Disordered" evidence="11">
    <location>
        <begin position="308"/>
        <end position="333"/>
    </location>
</feature>
<evidence type="ECO:0000256" key="9">
    <source>
        <dbReference type="ARBA" id="ARBA00023136"/>
    </source>
</evidence>
<dbReference type="PROSITE" id="PS00211">
    <property type="entry name" value="ABC_TRANSPORTER_1"/>
    <property type="match status" value="1"/>
</dbReference>
<dbReference type="GO" id="GO:0016887">
    <property type="term" value="F:ATP hydrolysis activity"/>
    <property type="evidence" value="ECO:0007669"/>
    <property type="project" value="InterPro"/>
</dbReference>
<evidence type="ECO:0000256" key="11">
    <source>
        <dbReference type="SAM" id="MobiDB-lite"/>
    </source>
</evidence>
<dbReference type="InterPro" id="IPR003838">
    <property type="entry name" value="ABC3_permease_C"/>
</dbReference>
<dbReference type="SMART" id="SM00382">
    <property type="entry name" value="AAA"/>
    <property type="match status" value="1"/>
</dbReference>
<gene>
    <name evidence="14" type="ORF">M132T_13230</name>
</gene>
<dbReference type="Proteomes" id="UP000887127">
    <property type="component" value="Unassembled WGS sequence"/>
</dbReference>
<keyword evidence="6 14" id="KW-0067">ATP-binding</keyword>
<evidence type="ECO:0000259" key="13">
    <source>
        <dbReference type="PROSITE" id="PS50893"/>
    </source>
</evidence>
<dbReference type="GeneID" id="96911078"/>
<keyword evidence="9 12" id="KW-0472">Membrane</keyword>
<dbReference type="Gene3D" id="3.40.50.300">
    <property type="entry name" value="P-loop containing nucleotide triphosphate hydrolases"/>
    <property type="match status" value="1"/>
</dbReference>
<dbReference type="GO" id="GO:0098796">
    <property type="term" value="C:membrane protein complex"/>
    <property type="evidence" value="ECO:0007669"/>
    <property type="project" value="UniProtKB-ARBA"/>
</dbReference>
<keyword evidence="3" id="KW-1003">Cell membrane</keyword>
<dbReference type="CDD" id="cd03255">
    <property type="entry name" value="ABC_MJ0796_LolCDE_FtsE"/>
    <property type="match status" value="1"/>
</dbReference>
<dbReference type="GO" id="GO:0022857">
    <property type="term" value="F:transmembrane transporter activity"/>
    <property type="evidence" value="ECO:0007669"/>
    <property type="project" value="UniProtKB-ARBA"/>
</dbReference>
<evidence type="ECO:0000256" key="1">
    <source>
        <dbReference type="ARBA" id="ARBA00004429"/>
    </source>
</evidence>
<proteinExistence type="inferred from homology"/>
<feature type="transmembrane region" description="Helical" evidence="12">
    <location>
        <begin position="262"/>
        <end position="281"/>
    </location>
</feature>
<evidence type="ECO:0000256" key="5">
    <source>
        <dbReference type="ARBA" id="ARBA00022741"/>
    </source>
</evidence>
<comment type="caution">
    <text evidence="14">The sequence shown here is derived from an EMBL/GenBank/DDBJ whole genome shotgun (WGS) entry which is preliminary data.</text>
</comment>
<dbReference type="InterPro" id="IPR027417">
    <property type="entry name" value="P-loop_NTPase"/>
</dbReference>
<dbReference type="PANTHER" id="PTHR42798:SF6">
    <property type="entry name" value="CELL DIVISION ATP-BINDING PROTEIN FTSE"/>
    <property type="match status" value="1"/>
</dbReference>
<name>A0AAV3WQW8_9LACT</name>
<dbReference type="FunFam" id="3.40.50.300:FF:000032">
    <property type="entry name" value="Export ABC transporter ATP-binding protein"/>
    <property type="match status" value="1"/>
</dbReference>
<accession>A0AAV3WQW8</accession>
<dbReference type="SUPFAM" id="SSF52540">
    <property type="entry name" value="P-loop containing nucleoside triphosphate hydrolases"/>
    <property type="match status" value="1"/>
</dbReference>